<dbReference type="EMBL" id="QTTN01000018">
    <property type="protein sequence ID" value="REE81481.1"/>
    <property type="molecule type" value="Genomic_DNA"/>
</dbReference>
<dbReference type="GO" id="GO:0000155">
    <property type="term" value="F:phosphorelay sensor kinase activity"/>
    <property type="evidence" value="ECO:0007669"/>
    <property type="project" value="InterPro"/>
</dbReference>
<accession>A0A3D9RUQ3</accession>
<evidence type="ECO:0000256" key="4">
    <source>
        <dbReference type="ARBA" id="ARBA00022475"/>
    </source>
</evidence>
<name>A0A3D9RUQ3_9BACL</name>
<evidence type="ECO:0000256" key="15">
    <source>
        <dbReference type="SAM" id="Phobius"/>
    </source>
</evidence>
<keyword evidence="8" id="KW-0547">Nucleotide-binding</keyword>
<keyword evidence="19" id="KW-1185">Reference proteome</keyword>
<keyword evidence="10" id="KW-0067">ATP-binding</keyword>
<evidence type="ECO:0000259" key="16">
    <source>
        <dbReference type="PROSITE" id="PS50109"/>
    </source>
</evidence>
<comment type="catalytic activity">
    <reaction evidence="1">
        <text>ATP + protein L-histidine = ADP + protein N-phospho-L-histidine.</text>
        <dbReference type="EC" id="2.7.13.3"/>
    </reaction>
</comment>
<comment type="caution">
    <text evidence="18">The sequence shown here is derived from an EMBL/GenBank/DDBJ whole genome shotgun (WGS) entry which is preliminary data.</text>
</comment>
<keyword evidence="6" id="KW-0808">Transferase</keyword>
<dbReference type="PANTHER" id="PTHR45528:SF1">
    <property type="entry name" value="SENSOR HISTIDINE KINASE CPXA"/>
    <property type="match status" value="1"/>
</dbReference>
<evidence type="ECO:0000256" key="8">
    <source>
        <dbReference type="ARBA" id="ARBA00022741"/>
    </source>
</evidence>
<dbReference type="InterPro" id="IPR050398">
    <property type="entry name" value="HssS/ArlS-like"/>
</dbReference>
<evidence type="ECO:0000313" key="19">
    <source>
        <dbReference type="Proteomes" id="UP000256304"/>
    </source>
</evidence>
<dbReference type="Pfam" id="PF02518">
    <property type="entry name" value="HATPase_c"/>
    <property type="match status" value="1"/>
</dbReference>
<keyword evidence="7 15" id="KW-0812">Transmembrane</keyword>
<evidence type="ECO:0000256" key="5">
    <source>
        <dbReference type="ARBA" id="ARBA00022553"/>
    </source>
</evidence>
<feature type="transmembrane region" description="Helical" evidence="15">
    <location>
        <begin position="12"/>
        <end position="33"/>
    </location>
</feature>
<keyword evidence="13 15" id="KW-0472">Membrane</keyword>
<dbReference type="EC" id="2.7.13.3" evidence="3"/>
<proteinExistence type="predicted"/>
<feature type="transmembrane region" description="Helical" evidence="15">
    <location>
        <begin position="193"/>
        <end position="216"/>
    </location>
</feature>
<dbReference type="PRINTS" id="PR00344">
    <property type="entry name" value="BCTRLSENSOR"/>
</dbReference>
<evidence type="ECO:0000256" key="7">
    <source>
        <dbReference type="ARBA" id="ARBA00022692"/>
    </source>
</evidence>
<dbReference type="SMART" id="SM00388">
    <property type="entry name" value="HisKA"/>
    <property type="match status" value="1"/>
</dbReference>
<dbReference type="InterPro" id="IPR004358">
    <property type="entry name" value="Sig_transdc_His_kin-like_C"/>
</dbReference>
<evidence type="ECO:0000256" key="12">
    <source>
        <dbReference type="ARBA" id="ARBA00023012"/>
    </source>
</evidence>
<dbReference type="Gene3D" id="6.10.340.10">
    <property type="match status" value="1"/>
</dbReference>
<evidence type="ECO:0000256" key="11">
    <source>
        <dbReference type="ARBA" id="ARBA00022989"/>
    </source>
</evidence>
<dbReference type="CDD" id="cd00082">
    <property type="entry name" value="HisKA"/>
    <property type="match status" value="1"/>
</dbReference>
<sequence>MSIRKKLVLSYIAMIAIPALLLILTVLLAASVFMRDSGTDQADGGKTGVPFAAIRGLFDGRSEATSGLRFIAQHDPKLLADAVFLKETETELADVEAGLLVLSGSNNTVAYASAGLNADEVKKQLADEVKSGHGRGAGWGPPWQRERGSGGGSGGNNGQLSLNQIAFTQPDGQPGTVVIVLDMEPVARFFRRFFPTVLLTLIGTLILTNGLLTYFVSRSIIKPLYALKDAASHIREGNLEHRLQEQSLNRQDEIGQLSRSFEEMRGRLQASIGAQLQLEQSRKELLANISHDLKTPITGIQGCVECLRDGIADTVEKRSKYIDMIASKTSDMNRMIEELLLYSTLDIGKLPFNWERLDAAEYMRMTVDELCQDPRMAGVSLTYASSLEPGGADTHKPVWIRADREKLNRALLNIVGNSLKHMEHEPRELRFELHVLDNDSGSSAATAVPSVVAIRVTDNGTGIPAEALPHVFDQFYRAEQSRRTDAGSSGLGLAIVKQIIDEHGGTVEARSMINKGTTIEMRLPVTRIDTVDDDDSDDGDRLKGDQL</sequence>
<evidence type="ECO:0000259" key="17">
    <source>
        <dbReference type="PROSITE" id="PS50885"/>
    </source>
</evidence>
<dbReference type="FunFam" id="1.10.287.130:FF:000001">
    <property type="entry name" value="Two-component sensor histidine kinase"/>
    <property type="match status" value="1"/>
</dbReference>
<dbReference type="OrthoDB" id="335833at2"/>
<dbReference type="InterPro" id="IPR003594">
    <property type="entry name" value="HATPase_dom"/>
</dbReference>
<keyword evidence="5" id="KW-0597">Phosphoprotein</keyword>
<evidence type="ECO:0000256" key="2">
    <source>
        <dbReference type="ARBA" id="ARBA00004651"/>
    </source>
</evidence>
<dbReference type="Gene3D" id="1.10.287.130">
    <property type="match status" value="1"/>
</dbReference>
<feature type="domain" description="HAMP" evidence="17">
    <location>
        <begin position="218"/>
        <end position="273"/>
    </location>
</feature>
<keyword evidence="9 18" id="KW-0418">Kinase</keyword>
<dbReference type="SUPFAM" id="SSF47384">
    <property type="entry name" value="Homodimeric domain of signal transducing histidine kinase"/>
    <property type="match status" value="1"/>
</dbReference>
<evidence type="ECO:0000256" key="6">
    <source>
        <dbReference type="ARBA" id="ARBA00022679"/>
    </source>
</evidence>
<evidence type="ECO:0000256" key="10">
    <source>
        <dbReference type="ARBA" id="ARBA00022840"/>
    </source>
</evidence>
<dbReference type="InterPro" id="IPR003661">
    <property type="entry name" value="HisK_dim/P_dom"/>
</dbReference>
<keyword evidence="12" id="KW-0902">Two-component regulatory system</keyword>
<evidence type="ECO:0000313" key="18">
    <source>
        <dbReference type="EMBL" id="REE81481.1"/>
    </source>
</evidence>
<dbReference type="PROSITE" id="PS50109">
    <property type="entry name" value="HIS_KIN"/>
    <property type="match status" value="1"/>
</dbReference>
<dbReference type="InterPro" id="IPR036097">
    <property type="entry name" value="HisK_dim/P_sf"/>
</dbReference>
<evidence type="ECO:0000256" key="9">
    <source>
        <dbReference type="ARBA" id="ARBA00022777"/>
    </source>
</evidence>
<dbReference type="Pfam" id="PF00512">
    <property type="entry name" value="HisKA"/>
    <property type="match status" value="1"/>
</dbReference>
<dbReference type="SUPFAM" id="SSF55874">
    <property type="entry name" value="ATPase domain of HSP90 chaperone/DNA topoisomerase II/histidine kinase"/>
    <property type="match status" value="1"/>
</dbReference>
<evidence type="ECO:0000256" key="1">
    <source>
        <dbReference type="ARBA" id="ARBA00000085"/>
    </source>
</evidence>
<evidence type="ECO:0000256" key="14">
    <source>
        <dbReference type="SAM" id="MobiDB-lite"/>
    </source>
</evidence>
<keyword evidence="4" id="KW-1003">Cell membrane</keyword>
<dbReference type="Pfam" id="PF00672">
    <property type="entry name" value="HAMP"/>
    <property type="match status" value="1"/>
</dbReference>
<dbReference type="SMART" id="SM00387">
    <property type="entry name" value="HATPase_c"/>
    <property type="match status" value="1"/>
</dbReference>
<dbReference type="SMART" id="SM00304">
    <property type="entry name" value="HAMP"/>
    <property type="match status" value="1"/>
</dbReference>
<dbReference type="InterPro" id="IPR036890">
    <property type="entry name" value="HATPase_C_sf"/>
</dbReference>
<dbReference type="Proteomes" id="UP000256304">
    <property type="component" value="Unassembled WGS sequence"/>
</dbReference>
<reference evidence="18 19" key="1">
    <citation type="submission" date="2018-08" db="EMBL/GenBank/DDBJ databases">
        <title>Genomic Encyclopedia of Type Strains, Phase III (KMG-III): the genomes of soil and plant-associated and newly described type strains.</title>
        <authorList>
            <person name="Whitman W."/>
        </authorList>
    </citation>
    <scope>NUCLEOTIDE SEQUENCE [LARGE SCALE GENOMIC DNA]</scope>
    <source>
        <strain evidence="18 19">CGMCC 1.10966</strain>
    </source>
</reference>
<feature type="domain" description="Histidine kinase" evidence="16">
    <location>
        <begin position="288"/>
        <end position="527"/>
    </location>
</feature>
<dbReference type="GO" id="GO:0005524">
    <property type="term" value="F:ATP binding"/>
    <property type="evidence" value="ECO:0007669"/>
    <property type="project" value="UniProtKB-KW"/>
</dbReference>
<dbReference type="SUPFAM" id="SSF158472">
    <property type="entry name" value="HAMP domain-like"/>
    <property type="match status" value="1"/>
</dbReference>
<dbReference type="RefSeq" id="WP_116190002.1">
    <property type="nucleotide sequence ID" value="NZ_QTTN01000018.1"/>
</dbReference>
<dbReference type="InterPro" id="IPR005467">
    <property type="entry name" value="His_kinase_dom"/>
</dbReference>
<dbReference type="InterPro" id="IPR003660">
    <property type="entry name" value="HAMP_dom"/>
</dbReference>
<dbReference type="PANTHER" id="PTHR45528">
    <property type="entry name" value="SENSOR HISTIDINE KINASE CPXA"/>
    <property type="match status" value="1"/>
</dbReference>
<comment type="subcellular location">
    <subcellularLocation>
        <location evidence="2">Cell membrane</location>
        <topology evidence="2">Multi-pass membrane protein</topology>
    </subcellularLocation>
</comment>
<gene>
    <name evidence="18" type="ORF">A8990_1185</name>
</gene>
<protein>
    <recommendedName>
        <fullName evidence="3">histidine kinase</fullName>
        <ecNumber evidence="3">2.7.13.3</ecNumber>
    </recommendedName>
</protein>
<dbReference type="CDD" id="cd06225">
    <property type="entry name" value="HAMP"/>
    <property type="match status" value="1"/>
</dbReference>
<dbReference type="CDD" id="cd00075">
    <property type="entry name" value="HATPase"/>
    <property type="match status" value="1"/>
</dbReference>
<evidence type="ECO:0000256" key="3">
    <source>
        <dbReference type="ARBA" id="ARBA00012438"/>
    </source>
</evidence>
<keyword evidence="11 15" id="KW-1133">Transmembrane helix</keyword>
<dbReference type="GO" id="GO:0005886">
    <property type="term" value="C:plasma membrane"/>
    <property type="evidence" value="ECO:0007669"/>
    <property type="project" value="UniProtKB-SubCell"/>
</dbReference>
<organism evidence="18 19">
    <name type="scientific">Paenibacillus taihuensis</name>
    <dbReference type="NCBI Taxonomy" id="1156355"/>
    <lineage>
        <taxon>Bacteria</taxon>
        <taxon>Bacillati</taxon>
        <taxon>Bacillota</taxon>
        <taxon>Bacilli</taxon>
        <taxon>Bacillales</taxon>
        <taxon>Paenibacillaceae</taxon>
        <taxon>Paenibacillus</taxon>
    </lineage>
</organism>
<dbReference type="PROSITE" id="PS50885">
    <property type="entry name" value="HAMP"/>
    <property type="match status" value="1"/>
</dbReference>
<evidence type="ECO:0000256" key="13">
    <source>
        <dbReference type="ARBA" id="ARBA00023136"/>
    </source>
</evidence>
<dbReference type="AlphaFoldDB" id="A0A3D9RUQ3"/>
<feature type="region of interest" description="Disordered" evidence="14">
    <location>
        <begin position="131"/>
        <end position="161"/>
    </location>
</feature>
<dbReference type="Gene3D" id="3.30.565.10">
    <property type="entry name" value="Histidine kinase-like ATPase, C-terminal domain"/>
    <property type="match status" value="1"/>
</dbReference>